<evidence type="ECO:0000259" key="5">
    <source>
        <dbReference type="Pfam" id="PF01625"/>
    </source>
</evidence>
<dbReference type="InterPro" id="IPR036509">
    <property type="entry name" value="Met_Sox_Rdtase_MsrA_sf"/>
</dbReference>
<comment type="function">
    <text evidence="4">Has an important function as a repair enzyme for proteins that have been inactivated by oxidation. Catalyzes the reversible oxidation-reduction of methionine sulfoxide in proteins to methionine.</text>
</comment>
<comment type="catalytic activity">
    <reaction evidence="3 4">
        <text>[thioredoxin]-disulfide + L-methionine + H2O = L-methionine (S)-S-oxide + [thioredoxin]-dithiol</text>
        <dbReference type="Rhea" id="RHEA:19993"/>
        <dbReference type="Rhea" id="RHEA-COMP:10698"/>
        <dbReference type="Rhea" id="RHEA-COMP:10700"/>
        <dbReference type="ChEBI" id="CHEBI:15377"/>
        <dbReference type="ChEBI" id="CHEBI:29950"/>
        <dbReference type="ChEBI" id="CHEBI:50058"/>
        <dbReference type="ChEBI" id="CHEBI:57844"/>
        <dbReference type="ChEBI" id="CHEBI:58772"/>
        <dbReference type="EC" id="1.8.4.11"/>
    </reaction>
</comment>
<feature type="active site" evidence="4">
    <location>
        <position position="13"/>
    </location>
</feature>
<protein>
    <recommendedName>
        <fullName evidence="4">Peptide methionine sulfoxide reductase MsrA</fullName>
        <shortName evidence="4">Protein-methionine-S-oxide reductase</shortName>
        <ecNumber evidence="4">1.8.4.11</ecNumber>
    </recommendedName>
    <alternativeName>
        <fullName evidence="4">Peptide-methionine (S)-S-oxide reductase</fullName>
        <shortName evidence="4">Peptide Met(O) reductase</shortName>
    </alternativeName>
</protein>
<name>A0A4P9C5Z4_EUBML</name>
<sequence>MKKLRTIYLAGGCFWGLEKFMENITGVVETRVGYANGNKEKPTYKEVCTGRTGFAETVKVVYDPGVISLEALLIAFYNVIDPTSVNRQGPDVGSQYRSGIYYTDSEDLPVIEHVTTMTFRRLGGRKPLATEIKPLKNFYDAEEYHQKYLDKNPGGYCHIPEWKMGSFKDRELRAS</sequence>
<comment type="catalytic activity">
    <reaction evidence="2 4">
        <text>L-methionyl-[protein] + [thioredoxin]-disulfide + H2O = L-methionyl-(S)-S-oxide-[protein] + [thioredoxin]-dithiol</text>
        <dbReference type="Rhea" id="RHEA:14217"/>
        <dbReference type="Rhea" id="RHEA-COMP:10698"/>
        <dbReference type="Rhea" id="RHEA-COMP:10700"/>
        <dbReference type="Rhea" id="RHEA-COMP:12313"/>
        <dbReference type="Rhea" id="RHEA-COMP:12315"/>
        <dbReference type="ChEBI" id="CHEBI:15377"/>
        <dbReference type="ChEBI" id="CHEBI:16044"/>
        <dbReference type="ChEBI" id="CHEBI:29950"/>
        <dbReference type="ChEBI" id="CHEBI:44120"/>
        <dbReference type="ChEBI" id="CHEBI:50058"/>
        <dbReference type="EC" id="1.8.4.11"/>
    </reaction>
</comment>
<dbReference type="GO" id="GO:0005737">
    <property type="term" value="C:cytoplasm"/>
    <property type="evidence" value="ECO:0007669"/>
    <property type="project" value="TreeGrafter"/>
</dbReference>
<dbReference type="InterPro" id="IPR050162">
    <property type="entry name" value="MsrA_MetSO_reductase"/>
</dbReference>
<dbReference type="GO" id="GO:0008113">
    <property type="term" value="F:peptide-methionine (S)-S-oxide reductase activity"/>
    <property type="evidence" value="ECO:0007669"/>
    <property type="project" value="UniProtKB-UniRule"/>
</dbReference>
<evidence type="ECO:0000256" key="1">
    <source>
        <dbReference type="ARBA" id="ARBA00023002"/>
    </source>
</evidence>
<dbReference type="NCBIfam" id="TIGR00401">
    <property type="entry name" value="msrA"/>
    <property type="match status" value="1"/>
</dbReference>
<dbReference type="PANTHER" id="PTHR42799">
    <property type="entry name" value="MITOCHONDRIAL PEPTIDE METHIONINE SULFOXIDE REDUCTASE"/>
    <property type="match status" value="1"/>
</dbReference>
<evidence type="ECO:0000256" key="2">
    <source>
        <dbReference type="ARBA" id="ARBA00047806"/>
    </source>
</evidence>
<dbReference type="Pfam" id="PF01625">
    <property type="entry name" value="PMSR"/>
    <property type="match status" value="1"/>
</dbReference>
<dbReference type="SUPFAM" id="SSF55068">
    <property type="entry name" value="Peptide methionine sulfoxide reductase"/>
    <property type="match status" value="1"/>
</dbReference>
<gene>
    <name evidence="4 6" type="primary">msrA</name>
    <name evidence="6" type="ORF">CPZ25_005480</name>
</gene>
<reference evidence="6 7" key="1">
    <citation type="submission" date="2018-05" db="EMBL/GenBank/DDBJ databases">
        <title>Genome comparison of Eubacterium sp.</title>
        <authorList>
            <person name="Feng Y."/>
            <person name="Sanchez-Andrea I."/>
            <person name="Stams A.J.M."/>
            <person name="De Vos W.M."/>
        </authorList>
    </citation>
    <scope>NUCLEOTIDE SEQUENCE [LARGE SCALE GENOMIC DNA]</scope>
    <source>
        <strain evidence="6 7">YI</strain>
    </source>
</reference>
<dbReference type="Proteomes" id="UP000218387">
    <property type="component" value="Chromosome"/>
</dbReference>
<evidence type="ECO:0000256" key="4">
    <source>
        <dbReference type="HAMAP-Rule" id="MF_01401"/>
    </source>
</evidence>
<dbReference type="EC" id="1.8.4.11" evidence="4"/>
<dbReference type="GO" id="GO:0034599">
    <property type="term" value="P:cellular response to oxidative stress"/>
    <property type="evidence" value="ECO:0007669"/>
    <property type="project" value="TreeGrafter"/>
</dbReference>
<organism evidence="6 7">
    <name type="scientific">Eubacterium maltosivorans</name>
    <dbReference type="NCBI Taxonomy" id="2041044"/>
    <lineage>
        <taxon>Bacteria</taxon>
        <taxon>Bacillati</taxon>
        <taxon>Bacillota</taxon>
        <taxon>Clostridia</taxon>
        <taxon>Eubacteriales</taxon>
        <taxon>Eubacteriaceae</taxon>
        <taxon>Eubacterium</taxon>
    </lineage>
</organism>
<feature type="domain" description="Peptide methionine sulphoxide reductase MsrA" evidence="5">
    <location>
        <begin position="6"/>
        <end position="158"/>
    </location>
</feature>
<proteinExistence type="inferred from homology"/>
<comment type="similarity">
    <text evidence="4">Belongs to the MsrA Met sulfoxide reductase family.</text>
</comment>
<dbReference type="HAMAP" id="MF_01401">
    <property type="entry name" value="MsrA"/>
    <property type="match status" value="1"/>
</dbReference>
<evidence type="ECO:0000313" key="6">
    <source>
        <dbReference type="EMBL" id="QCT70800.1"/>
    </source>
</evidence>
<dbReference type="PANTHER" id="PTHR42799:SF2">
    <property type="entry name" value="MITOCHONDRIAL PEPTIDE METHIONINE SULFOXIDE REDUCTASE"/>
    <property type="match status" value="1"/>
</dbReference>
<dbReference type="KEGG" id="emt:CPZ25_005480"/>
<evidence type="ECO:0000256" key="3">
    <source>
        <dbReference type="ARBA" id="ARBA00048782"/>
    </source>
</evidence>
<dbReference type="InterPro" id="IPR002569">
    <property type="entry name" value="Met_Sox_Rdtase_MsrA_dom"/>
</dbReference>
<keyword evidence="7" id="KW-1185">Reference proteome</keyword>
<dbReference type="AlphaFoldDB" id="A0A4P9C5Z4"/>
<keyword evidence="1 4" id="KW-0560">Oxidoreductase</keyword>
<dbReference type="EMBL" id="CP029487">
    <property type="protein sequence ID" value="QCT70800.1"/>
    <property type="molecule type" value="Genomic_DNA"/>
</dbReference>
<accession>A0A4P9C5Z4</accession>
<dbReference type="Gene3D" id="3.30.1060.10">
    <property type="entry name" value="Peptide methionine sulphoxide reductase MsrA"/>
    <property type="match status" value="1"/>
</dbReference>
<dbReference type="GO" id="GO:0033744">
    <property type="term" value="F:L-methionine:thioredoxin-disulfide S-oxidoreductase activity"/>
    <property type="evidence" value="ECO:0007669"/>
    <property type="project" value="RHEA"/>
</dbReference>
<evidence type="ECO:0000313" key="7">
    <source>
        <dbReference type="Proteomes" id="UP000218387"/>
    </source>
</evidence>